<organism evidence="1">
    <name type="scientific">Kuenenia stuttgartiensis</name>
    <dbReference type="NCBI Taxonomy" id="174633"/>
    <lineage>
        <taxon>Bacteria</taxon>
        <taxon>Pseudomonadati</taxon>
        <taxon>Planctomycetota</taxon>
        <taxon>Candidatus Brocadiia</taxon>
        <taxon>Candidatus Brocadiales</taxon>
        <taxon>Candidatus Brocadiaceae</taxon>
        <taxon>Candidatus Kuenenia</taxon>
    </lineage>
</organism>
<dbReference type="EMBL" id="CP049055">
    <property type="protein sequence ID" value="QII12567.1"/>
    <property type="molecule type" value="Genomic_DNA"/>
</dbReference>
<dbReference type="Proteomes" id="UP000501926">
    <property type="component" value="Chromosome"/>
</dbReference>
<gene>
    <name evidence="2" type="ORF">KsCSTR_31880</name>
    <name evidence="1" type="ORF">kuste4277</name>
</gene>
<dbReference type="AlphaFoldDB" id="Q1Q4V0"/>
<evidence type="ECO:0000313" key="3">
    <source>
        <dbReference type="Proteomes" id="UP000501926"/>
    </source>
</evidence>
<reference evidence="1" key="2">
    <citation type="submission" date="2006-01" db="EMBL/GenBank/DDBJ databases">
        <authorList>
            <person name="Genoscope"/>
        </authorList>
    </citation>
    <scope>NUCLEOTIDE SEQUENCE</scope>
</reference>
<dbReference type="EMBL" id="CT573071">
    <property type="protein sequence ID" value="CAJ75039.1"/>
    <property type="molecule type" value="Genomic_DNA"/>
</dbReference>
<evidence type="ECO:0000313" key="1">
    <source>
        <dbReference type="EMBL" id="CAJ75039.1"/>
    </source>
</evidence>
<name>Q1Q4V0_KUEST</name>
<sequence length="100" mass="11704">MGRASSHYAEGLTPFSFPSSDLGTYVPWKLLLPFNNKYWDQKTPFVNRMFPFCVQTHLHIRDSFCQNTKQPGKLSDIFLTDICPLYTNRSWHSQKQTSTR</sequence>
<protein>
    <submittedName>
        <fullName evidence="1">Uncharacterized protein</fullName>
    </submittedName>
</protein>
<reference evidence="2 3" key="3">
    <citation type="submission" date="2020-02" db="EMBL/GenBank/DDBJ databases">
        <title>Newly sequenced genome of strain CSTR1 showed variability in Candidatus Kuenenia stuttgartiensis genomes.</title>
        <authorList>
            <person name="Ding C."/>
            <person name="Adrian L."/>
        </authorList>
    </citation>
    <scope>NUCLEOTIDE SEQUENCE [LARGE SCALE GENOMIC DNA]</scope>
    <source>
        <strain evidence="2 3">CSTR1</strain>
    </source>
</reference>
<reference evidence="1" key="1">
    <citation type="journal article" date="2006" name="Nature">
        <title>Deciphering the evolution and metabolism of an anammox bacterium from a community genome.</title>
        <authorList>
            <person name="Strous M."/>
            <person name="Pelletier E."/>
            <person name="Mangenot S."/>
            <person name="Rattei T."/>
            <person name="Lehner A."/>
            <person name="Taylor M.W."/>
            <person name="Horn M."/>
            <person name="Daims H."/>
            <person name="Bartol-Mavel D."/>
            <person name="Wincker P."/>
            <person name="Barbe V."/>
            <person name="Fonknechten N."/>
            <person name="Vallenet D."/>
            <person name="Segurens B."/>
            <person name="Schenowitz-Truong C."/>
            <person name="Medigue C."/>
            <person name="Collingro A."/>
            <person name="Snel B."/>
            <person name="Dutilh B.E."/>
            <person name="OpDenCamp H.J.M."/>
            <person name="vanDerDrift C."/>
            <person name="Cirpus I."/>
            <person name="vanDePas-Schoonen K.T."/>
            <person name="Harhangi H.R."/>
            <person name="vanNiftrik L."/>
            <person name="Schmid M."/>
            <person name="Keltjens J."/>
            <person name="vanDeVossenberg J."/>
            <person name="Kartal B."/>
            <person name="Meier H."/>
            <person name="Frishman D."/>
            <person name="Huynen M.A."/>
            <person name="Mewes H."/>
            <person name="Weissenbach J."/>
            <person name="Jetten M.S.M."/>
            <person name="Wagner M."/>
            <person name="LePaslier D."/>
        </authorList>
    </citation>
    <scope>NUCLEOTIDE SEQUENCE</scope>
</reference>
<accession>Q1Q4V0</accession>
<proteinExistence type="predicted"/>
<evidence type="ECO:0000313" key="2">
    <source>
        <dbReference type="EMBL" id="QII12567.1"/>
    </source>
</evidence>